<feature type="transmembrane region" description="Helical" evidence="4">
    <location>
        <begin position="18"/>
        <end position="37"/>
    </location>
</feature>
<keyword evidence="4" id="KW-1133">Transmembrane helix</keyword>
<dbReference type="CDD" id="cd01071">
    <property type="entry name" value="PBP2_PhnD_like"/>
    <property type="match status" value="1"/>
</dbReference>
<evidence type="ECO:0000313" key="7">
    <source>
        <dbReference type="Proteomes" id="UP000290921"/>
    </source>
</evidence>
<dbReference type="PROSITE" id="PS50111">
    <property type="entry name" value="CHEMOTAXIS_TRANSDUC_2"/>
    <property type="match status" value="1"/>
</dbReference>
<dbReference type="InterPro" id="IPR005770">
    <property type="entry name" value="PhnD"/>
</dbReference>
<dbReference type="PANTHER" id="PTHR35841">
    <property type="entry name" value="PHOSPHONATES-BINDING PERIPLASMIC PROTEIN"/>
    <property type="match status" value="1"/>
</dbReference>
<dbReference type="Pfam" id="PF00015">
    <property type="entry name" value="MCPsignal"/>
    <property type="match status" value="1"/>
</dbReference>
<dbReference type="SUPFAM" id="SSF58104">
    <property type="entry name" value="Methyl-accepting chemotaxis protein (MCP) signaling domain"/>
    <property type="match status" value="1"/>
</dbReference>
<dbReference type="Pfam" id="PF12974">
    <property type="entry name" value="Phosphonate-bd"/>
    <property type="match status" value="1"/>
</dbReference>
<accession>A0A4Q0VBB9</accession>
<keyword evidence="2" id="KW-0732">Signal</keyword>
<reference evidence="6 7" key="1">
    <citation type="submission" date="2018-06" db="EMBL/GenBank/DDBJ databases">
        <title>Genome conservation of Clostridium tetani.</title>
        <authorList>
            <person name="Bruggemann H."/>
            <person name="Popoff M.R."/>
        </authorList>
    </citation>
    <scope>NUCLEOTIDE SEQUENCE [LARGE SCALE GENOMIC DNA]</scope>
    <source>
        <strain evidence="6 7">2017.061</strain>
    </source>
</reference>
<keyword evidence="3" id="KW-0807">Transducer</keyword>
<dbReference type="GO" id="GO:0007165">
    <property type="term" value="P:signal transduction"/>
    <property type="evidence" value="ECO:0007669"/>
    <property type="project" value="UniProtKB-KW"/>
</dbReference>
<evidence type="ECO:0000313" key="6">
    <source>
        <dbReference type="EMBL" id="RXI48623.1"/>
    </source>
</evidence>
<keyword evidence="4" id="KW-0472">Membrane</keyword>
<feature type="transmembrane region" description="Helical" evidence="4">
    <location>
        <begin position="43"/>
        <end position="62"/>
    </location>
</feature>
<proteinExistence type="inferred from homology"/>
<protein>
    <submittedName>
        <fullName evidence="6">Phosphate/phosphite/phosphonate ABC transporter substrate-binding protein</fullName>
    </submittedName>
</protein>
<organism evidence="6 7">
    <name type="scientific">Clostridium tetani</name>
    <dbReference type="NCBI Taxonomy" id="1513"/>
    <lineage>
        <taxon>Bacteria</taxon>
        <taxon>Bacillati</taxon>
        <taxon>Bacillota</taxon>
        <taxon>Clostridia</taxon>
        <taxon>Eubacteriales</taxon>
        <taxon>Clostridiaceae</taxon>
        <taxon>Clostridium</taxon>
    </lineage>
</organism>
<evidence type="ECO:0000256" key="3">
    <source>
        <dbReference type="PROSITE-ProRule" id="PRU00284"/>
    </source>
</evidence>
<comment type="similarity">
    <text evidence="1">Belongs to the phosphate/phosphite/phosphonate binding protein family.</text>
</comment>
<name>A0A4Q0VBB9_CLOTA</name>
<dbReference type="AlphaFoldDB" id="A0A4Q0VBB9"/>
<keyword evidence="4" id="KW-0812">Transmembrane</keyword>
<evidence type="ECO:0000256" key="4">
    <source>
        <dbReference type="SAM" id="Phobius"/>
    </source>
</evidence>
<dbReference type="InterPro" id="IPR004089">
    <property type="entry name" value="MCPsignal_dom"/>
</dbReference>
<dbReference type="Gene3D" id="3.40.190.10">
    <property type="entry name" value="Periplasmic binding protein-like II"/>
    <property type="match status" value="2"/>
</dbReference>
<dbReference type="NCBIfam" id="TIGR01098">
    <property type="entry name" value="3A0109s03R"/>
    <property type="match status" value="1"/>
</dbReference>
<gene>
    <name evidence="6" type="ORF">DP130_07800</name>
</gene>
<evidence type="ECO:0000259" key="5">
    <source>
        <dbReference type="PROSITE" id="PS50111"/>
    </source>
</evidence>
<dbReference type="SMART" id="SM00283">
    <property type="entry name" value="MA"/>
    <property type="match status" value="1"/>
</dbReference>
<dbReference type="EMBL" id="QMAP01000006">
    <property type="protein sequence ID" value="RXI48623.1"/>
    <property type="molecule type" value="Genomic_DNA"/>
</dbReference>
<dbReference type="GO" id="GO:0055085">
    <property type="term" value="P:transmembrane transport"/>
    <property type="evidence" value="ECO:0007669"/>
    <property type="project" value="InterPro"/>
</dbReference>
<evidence type="ECO:0000256" key="1">
    <source>
        <dbReference type="ARBA" id="ARBA00007162"/>
    </source>
</evidence>
<dbReference type="SUPFAM" id="SSF53850">
    <property type="entry name" value="Periplasmic binding protein-like II"/>
    <property type="match status" value="1"/>
</dbReference>
<dbReference type="Proteomes" id="UP000290921">
    <property type="component" value="Unassembled WGS sequence"/>
</dbReference>
<feature type="domain" description="Methyl-accepting transducer" evidence="5">
    <location>
        <begin position="105"/>
        <end position="341"/>
    </location>
</feature>
<dbReference type="Gene3D" id="1.10.287.950">
    <property type="entry name" value="Methyl-accepting chemotaxis protein"/>
    <property type="match status" value="1"/>
</dbReference>
<dbReference type="PANTHER" id="PTHR35841:SF1">
    <property type="entry name" value="PHOSPHONATES-BINDING PERIPLASMIC PROTEIN"/>
    <property type="match status" value="1"/>
</dbReference>
<sequence>MIYKQYLKWGEIPLNKKILSFIISGSLIFNLVIYFLVNNKGLIILLEIMFILFIIFIIFTNYENKQNVISEKYNDFKEAKDKENYEKIFESWQTLSFDIHQLLWMYKDSMKTLTKVINISRDIQFNTEQSTWNVENINSSVEELITISEVLNNNVIVMEDSYNESFDVLKNSKDTISGITKYLLELNKDVKEVSIINNKFRHSSNRINDFILDIEYISNQTNLLSLNASIEAARAGEAGKGFSVVAKEIKNLSEGTNEVVVKIKDIVKEIILDVDKSTVSMDKCLNKISGTQNIVNESSQLIGKLESVSEGIIRSIERLKEASLEQMTASNNIGEAISSIAISEENNYITVAKSIEIISEQEIKNNNILSICNKLEDTAHDIQYVTTQLKKDNEIIFGINPFTSPQNIKEIYVPILERVCKNIGYKAKIIIVKNYEDLRDRIKEKVIDIGWFSPFAYVKAHANIGVVPLVTPKVNGKVTYKGYIIAKKNSGINKIEDLRGRNFSYVDKESASGYLYARYLIKKEKLDPDNLFKEVQFKGGHHSVIESVLSGEADGGATYSEAIESGRNEGMPIEDIVIIKEFSNIPKDVIASRSDMDKDLIQKVKKAFLEFNCLEEIKSPVEGFIETEDIKYNVIREIV</sequence>
<dbReference type="GO" id="GO:0043190">
    <property type="term" value="C:ATP-binding cassette (ABC) transporter complex"/>
    <property type="evidence" value="ECO:0007669"/>
    <property type="project" value="InterPro"/>
</dbReference>
<comment type="caution">
    <text evidence="6">The sequence shown here is derived from an EMBL/GenBank/DDBJ whole genome shotgun (WGS) entry which is preliminary data.</text>
</comment>
<evidence type="ECO:0000256" key="2">
    <source>
        <dbReference type="ARBA" id="ARBA00022729"/>
    </source>
</evidence>